<dbReference type="Proteomes" id="UP000516421">
    <property type="component" value="Chromosome"/>
</dbReference>
<dbReference type="Pfam" id="PF00437">
    <property type="entry name" value="T2SSE"/>
    <property type="match status" value="1"/>
</dbReference>
<feature type="region of interest" description="Disordered" evidence="2">
    <location>
        <begin position="32"/>
        <end position="55"/>
    </location>
</feature>
<dbReference type="InterPro" id="IPR001482">
    <property type="entry name" value="T2SS/T4SS_dom"/>
</dbReference>
<protein>
    <submittedName>
        <fullName evidence="4">TadA family conjugal transfer-associated ATPase</fullName>
    </submittedName>
</protein>
<dbReference type="GO" id="GO:0016887">
    <property type="term" value="F:ATP hydrolysis activity"/>
    <property type="evidence" value="ECO:0007669"/>
    <property type="project" value="InterPro"/>
</dbReference>
<evidence type="ECO:0000256" key="1">
    <source>
        <dbReference type="ARBA" id="ARBA00006611"/>
    </source>
</evidence>
<evidence type="ECO:0000259" key="3">
    <source>
        <dbReference type="Pfam" id="PF00437"/>
    </source>
</evidence>
<dbReference type="SUPFAM" id="SSF52540">
    <property type="entry name" value="P-loop containing nucleoside triphosphate hydrolases"/>
    <property type="match status" value="1"/>
</dbReference>
<dbReference type="PANTHER" id="PTHR30486:SF6">
    <property type="entry name" value="TYPE IV PILUS RETRACTATION ATPASE PILT"/>
    <property type="match status" value="1"/>
</dbReference>
<feature type="domain" description="Bacterial type II secretion system protein E" evidence="3">
    <location>
        <begin position="113"/>
        <end position="372"/>
    </location>
</feature>
<dbReference type="InterPro" id="IPR022399">
    <property type="entry name" value="TadA-like_ATPase"/>
</dbReference>
<gene>
    <name evidence="4" type="ORF">IDM48_02495</name>
</gene>
<dbReference type="Gene3D" id="3.40.50.300">
    <property type="entry name" value="P-loop containing nucleotide triphosphate hydrolases"/>
    <property type="match status" value="1"/>
</dbReference>
<proteinExistence type="inferred from homology"/>
<dbReference type="Gene3D" id="3.30.450.380">
    <property type="match status" value="1"/>
</dbReference>
<dbReference type="AlphaFoldDB" id="A0A7H2BKX7"/>
<evidence type="ECO:0000313" key="5">
    <source>
        <dbReference type="Proteomes" id="UP000516421"/>
    </source>
</evidence>
<dbReference type="InterPro" id="IPR050921">
    <property type="entry name" value="T4SS_GSP_E_ATPase"/>
</dbReference>
<dbReference type="EMBL" id="CP061538">
    <property type="protein sequence ID" value="QNV40323.1"/>
    <property type="molecule type" value="Genomic_DNA"/>
</dbReference>
<reference evidence="4 5" key="1">
    <citation type="submission" date="2020-09" db="EMBL/GenBank/DDBJ databases">
        <title>Investigation of environmental microbe.</title>
        <authorList>
            <person name="Ou Y."/>
            <person name="Kang Q."/>
        </authorList>
    </citation>
    <scope>NUCLEOTIDE SEQUENCE [LARGE SCALE GENOMIC DNA]</scope>
    <source>
        <strain evidence="4 5">KJZ-9</strain>
    </source>
</reference>
<dbReference type="KEGG" id="rama:IDM48_02495"/>
<sequence length="447" mass="48829">MANIPTIASDASTESSLDLVVRKARDRFLLQEFEGLEAEPEPKHTPQHSAPAESPRFTLKAQFSPVPEAQRFTAPTDLPQLIQDIDEEENSQLDTSEQQEALQYLKAQMYGLGILEGLLDIPGVTDIFVNGPQDIWYEANGALHRSDLAFIAEPDLRALATRLIHSAGGRLDEAYLSADVLNDRGQRIHAMLPPLSRHGTVLSIRIQPAHRASLEELQESGMFDDDIAAVLRYLVRTKANFLVSGGTGTGKTTLLNAMLSHCEETDRIITIEDSAELAPVHPHVISLQSKAANAEGRGEVSLTELIRQALRMRPERLILGECRGAELADMLTAMNTGHAGSGGTLHANSAAAVPARLLAMGAMAGMTPEALTLQALTAVEYVIHISRADHRRFISEIGVFKQHQKTLSVEPLCRWERGRRGQVLHWTDAGELLKEVAHQRAGGSGED</sequence>
<keyword evidence="5" id="KW-1185">Reference proteome</keyword>
<evidence type="ECO:0000256" key="2">
    <source>
        <dbReference type="SAM" id="MobiDB-lite"/>
    </source>
</evidence>
<accession>A0A7H2BKX7</accession>
<dbReference type="CDD" id="cd01130">
    <property type="entry name" value="VirB11-like_ATPase"/>
    <property type="match status" value="1"/>
</dbReference>
<evidence type="ECO:0000313" key="4">
    <source>
        <dbReference type="EMBL" id="QNV40323.1"/>
    </source>
</evidence>
<organism evidence="4 5">
    <name type="scientific">Rothia amarae</name>
    <dbReference type="NCBI Taxonomy" id="169480"/>
    <lineage>
        <taxon>Bacteria</taxon>
        <taxon>Bacillati</taxon>
        <taxon>Actinomycetota</taxon>
        <taxon>Actinomycetes</taxon>
        <taxon>Micrococcales</taxon>
        <taxon>Micrococcaceae</taxon>
        <taxon>Rothia</taxon>
    </lineage>
</organism>
<dbReference type="RefSeq" id="WP_190617911.1">
    <property type="nucleotide sequence ID" value="NZ_CP061538.1"/>
</dbReference>
<dbReference type="PANTHER" id="PTHR30486">
    <property type="entry name" value="TWITCHING MOTILITY PROTEIN PILT"/>
    <property type="match status" value="1"/>
</dbReference>
<name>A0A7H2BKX7_9MICC</name>
<dbReference type="NCBIfam" id="TIGR03819">
    <property type="entry name" value="heli_sec_ATPase"/>
    <property type="match status" value="1"/>
</dbReference>
<dbReference type="InterPro" id="IPR027417">
    <property type="entry name" value="P-loop_NTPase"/>
</dbReference>
<comment type="similarity">
    <text evidence="1">Belongs to the GSP E family.</text>
</comment>